<dbReference type="HOGENOM" id="CLU_965067_0_0_2"/>
<comment type="caution">
    <text evidence="1">The sequence shown here is derived from an EMBL/GenBank/DDBJ whole genome shotgun (WGS) entry which is preliminary data.</text>
</comment>
<evidence type="ECO:0008006" key="2">
    <source>
        <dbReference type="Google" id="ProtNLM"/>
    </source>
</evidence>
<protein>
    <recommendedName>
        <fullName evidence="2">Carboxypeptidase regulatory-like domain-containing protein</fullName>
    </recommendedName>
</protein>
<evidence type="ECO:0000313" key="1">
    <source>
        <dbReference type="EMBL" id="EGG41861.1"/>
    </source>
</evidence>
<dbReference type="Proteomes" id="UP000004348">
    <property type="component" value="Chromosome"/>
</dbReference>
<dbReference type="AlphaFoldDB" id="F3KL92"/>
<dbReference type="EMBL" id="AEGP01000045">
    <property type="protein sequence ID" value="EGG41861.1"/>
    <property type="molecule type" value="Genomic_DNA"/>
</dbReference>
<proteinExistence type="predicted"/>
<name>F3KL92_9ARCH</name>
<reference evidence="1" key="1">
    <citation type="journal article" date="2011" name="PLoS ONE">
        <title>Genome of a low-salinity ammonia-oxidizing archaeon determined by single-cell and metagenomic analysis.</title>
        <authorList>
            <person name="Blainey P.C."/>
            <person name="Mosier A.C."/>
            <person name="Potanina A."/>
            <person name="Francis C.A."/>
            <person name="Quake S.R."/>
        </authorList>
    </citation>
    <scope>NUCLEOTIDE SEQUENCE [LARGE SCALE GENOMIC DNA]</scope>
    <source>
        <strain evidence="1">SFB1</strain>
    </source>
</reference>
<dbReference type="SUPFAM" id="SSF49464">
    <property type="entry name" value="Carboxypeptidase regulatory domain-like"/>
    <property type="match status" value="1"/>
</dbReference>
<gene>
    <name evidence="1" type="ORF">Nlim_1270</name>
</gene>
<accession>F3KL92</accession>
<sequence>MYSKILLIIFLSISISLVSAQTSQFILSAKIPDTFYEGDIPKITGKVLDQSHKPVSDAKVQIQYPTEIVETTSKGDGSFDISPTKPMSLGLAHGTSIIISKNGFTMGFFPIEYSVIEKPQLSPVVIPENTALNQTIINNTNSSITDLSQLQQELLSTILKEQNNTNEKNDDLSTQRIIAQKSLDQDIAKSEKEFEKYNPFNVFSRFVENFDDSIRNIFLGQFAVTQKQHEEGQKALNEALNSGQSSQMAMNAFNDKAKISRDTIIELNNNINHDYKPINRSENTTKLK</sequence>
<organism evidence="1">
    <name type="scientific">Candidatus Nitrosarchaeum limnium SFB1</name>
    <dbReference type="NCBI Taxonomy" id="886738"/>
    <lineage>
        <taxon>Archaea</taxon>
        <taxon>Nitrososphaerota</taxon>
        <taxon>Nitrososphaeria</taxon>
        <taxon>Nitrosopumilales</taxon>
        <taxon>Nitrosopumilaceae</taxon>
        <taxon>Nitrosarchaeum</taxon>
    </lineage>
</organism>
<dbReference type="InterPro" id="IPR008969">
    <property type="entry name" value="CarboxyPept-like_regulatory"/>
</dbReference>